<sequence length="75" mass="7947">MDNIGEIVQSVEGIAGSVVDVQIVELGSISSVRMVVDSVEGGSEVRSDHDATRVRIVEEGILAMNVVGDAERVYC</sequence>
<evidence type="ECO:0000313" key="2">
    <source>
        <dbReference type="Proteomes" id="UP000245207"/>
    </source>
</evidence>
<reference evidence="1 2" key="1">
    <citation type="journal article" date="2018" name="Mol. Plant">
        <title>The genome of Artemisia annua provides insight into the evolution of Asteraceae family and artemisinin biosynthesis.</title>
        <authorList>
            <person name="Shen Q."/>
            <person name="Zhang L."/>
            <person name="Liao Z."/>
            <person name="Wang S."/>
            <person name="Yan T."/>
            <person name="Shi P."/>
            <person name="Liu M."/>
            <person name="Fu X."/>
            <person name="Pan Q."/>
            <person name="Wang Y."/>
            <person name="Lv Z."/>
            <person name="Lu X."/>
            <person name="Zhang F."/>
            <person name="Jiang W."/>
            <person name="Ma Y."/>
            <person name="Chen M."/>
            <person name="Hao X."/>
            <person name="Li L."/>
            <person name="Tang Y."/>
            <person name="Lv G."/>
            <person name="Zhou Y."/>
            <person name="Sun X."/>
            <person name="Brodelius P.E."/>
            <person name="Rose J.K.C."/>
            <person name="Tang K."/>
        </authorList>
    </citation>
    <scope>NUCLEOTIDE SEQUENCE [LARGE SCALE GENOMIC DNA]</scope>
    <source>
        <strain evidence="2">cv. Huhao1</strain>
        <tissue evidence="1">Leaf</tissue>
    </source>
</reference>
<organism evidence="1 2">
    <name type="scientific">Artemisia annua</name>
    <name type="common">Sweet wormwood</name>
    <dbReference type="NCBI Taxonomy" id="35608"/>
    <lineage>
        <taxon>Eukaryota</taxon>
        <taxon>Viridiplantae</taxon>
        <taxon>Streptophyta</taxon>
        <taxon>Embryophyta</taxon>
        <taxon>Tracheophyta</taxon>
        <taxon>Spermatophyta</taxon>
        <taxon>Magnoliopsida</taxon>
        <taxon>eudicotyledons</taxon>
        <taxon>Gunneridae</taxon>
        <taxon>Pentapetalae</taxon>
        <taxon>asterids</taxon>
        <taxon>campanulids</taxon>
        <taxon>Asterales</taxon>
        <taxon>Asteraceae</taxon>
        <taxon>Asteroideae</taxon>
        <taxon>Anthemideae</taxon>
        <taxon>Artemisiinae</taxon>
        <taxon>Artemisia</taxon>
    </lineage>
</organism>
<proteinExistence type="predicted"/>
<evidence type="ECO:0000313" key="1">
    <source>
        <dbReference type="EMBL" id="PWA60385.1"/>
    </source>
</evidence>
<gene>
    <name evidence="1" type="ORF">CTI12_AA367430</name>
</gene>
<dbReference type="Proteomes" id="UP000245207">
    <property type="component" value="Unassembled WGS sequence"/>
</dbReference>
<dbReference type="AlphaFoldDB" id="A0A2U1MGI6"/>
<name>A0A2U1MGI6_ARTAN</name>
<dbReference type="EMBL" id="PKPP01005360">
    <property type="protein sequence ID" value="PWA60385.1"/>
    <property type="molecule type" value="Genomic_DNA"/>
</dbReference>
<accession>A0A2U1MGI6</accession>
<comment type="caution">
    <text evidence="1">The sequence shown here is derived from an EMBL/GenBank/DDBJ whole genome shotgun (WGS) entry which is preliminary data.</text>
</comment>
<keyword evidence="2" id="KW-1185">Reference proteome</keyword>
<protein>
    <submittedName>
        <fullName evidence="1">Uncharacterized protein</fullName>
    </submittedName>
</protein>